<reference evidence="2 3" key="2">
    <citation type="journal article" date="2010" name="Nucleic Acids Res.">
        <title>BeetleBase in 2010: revisions to provide comprehensive genomic information for Tribolium castaneum.</title>
        <authorList>
            <person name="Kim H.S."/>
            <person name="Murphy T."/>
            <person name="Xia J."/>
            <person name="Caragea D."/>
            <person name="Park Y."/>
            <person name="Beeman R.W."/>
            <person name="Lorenzen M.D."/>
            <person name="Butcher S."/>
            <person name="Manak J.R."/>
            <person name="Brown S.J."/>
        </authorList>
    </citation>
    <scope>GENOME REANNOTATION</scope>
    <source>
        <strain evidence="2 3">Georgia GA2</strain>
    </source>
</reference>
<dbReference type="PANTHER" id="PTHR19446">
    <property type="entry name" value="REVERSE TRANSCRIPTASES"/>
    <property type="match status" value="1"/>
</dbReference>
<evidence type="ECO:0000313" key="2">
    <source>
        <dbReference type="EMBL" id="EFA11785.1"/>
    </source>
</evidence>
<dbReference type="PROSITE" id="PS50878">
    <property type="entry name" value="RT_POL"/>
    <property type="match status" value="1"/>
</dbReference>
<dbReference type="HOGENOM" id="CLU_563025_0_0_1"/>
<dbReference type="InterPro" id="IPR043502">
    <property type="entry name" value="DNA/RNA_pol_sf"/>
</dbReference>
<reference evidence="2 3" key="1">
    <citation type="journal article" date="2008" name="Nature">
        <title>The genome of the model beetle and pest Tribolium castaneum.</title>
        <authorList>
            <consortium name="Tribolium Genome Sequencing Consortium"/>
            <person name="Richards S."/>
            <person name="Gibbs R.A."/>
            <person name="Weinstock G.M."/>
            <person name="Brown S.J."/>
            <person name="Denell R."/>
            <person name="Beeman R.W."/>
            <person name="Gibbs R."/>
            <person name="Beeman R.W."/>
            <person name="Brown S.J."/>
            <person name="Bucher G."/>
            <person name="Friedrich M."/>
            <person name="Grimmelikhuijzen C.J."/>
            <person name="Klingler M."/>
            <person name="Lorenzen M."/>
            <person name="Richards S."/>
            <person name="Roth S."/>
            <person name="Schroder R."/>
            <person name="Tautz D."/>
            <person name="Zdobnov E.M."/>
            <person name="Muzny D."/>
            <person name="Gibbs R.A."/>
            <person name="Weinstock G.M."/>
            <person name="Attaway T."/>
            <person name="Bell S."/>
            <person name="Buhay C.J."/>
            <person name="Chandrabose M.N."/>
            <person name="Chavez D."/>
            <person name="Clerk-Blankenburg K.P."/>
            <person name="Cree A."/>
            <person name="Dao M."/>
            <person name="Davis C."/>
            <person name="Chacko J."/>
            <person name="Dinh H."/>
            <person name="Dugan-Rocha S."/>
            <person name="Fowler G."/>
            <person name="Garner T.T."/>
            <person name="Garnes J."/>
            <person name="Gnirke A."/>
            <person name="Hawes A."/>
            <person name="Hernandez J."/>
            <person name="Hines S."/>
            <person name="Holder M."/>
            <person name="Hume J."/>
            <person name="Jhangiani S.N."/>
            <person name="Joshi V."/>
            <person name="Khan Z.M."/>
            <person name="Jackson L."/>
            <person name="Kovar C."/>
            <person name="Kowis A."/>
            <person name="Lee S."/>
            <person name="Lewis L.R."/>
            <person name="Margolis J."/>
            <person name="Morgan M."/>
            <person name="Nazareth L.V."/>
            <person name="Nguyen N."/>
            <person name="Okwuonu G."/>
            <person name="Parker D."/>
            <person name="Richards S."/>
            <person name="Ruiz S.J."/>
            <person name="Santibanez J."/>
            <person name="Savard J."/>
            <person name="Scherer S.E."/>
            <person name="Schneider B."/>
            <person name="Sodergren E."/>
            <person name="Tautz D."/>
            <person name="Vattahil S."/>
            <person name="Villasana D."/>
            <person name="White C.S."/>
            <person name="Wright R."/>
            <person name="Park Y."/>
            <person name="Beeman R.W."/>
            <person name="Lord J."/>
            <person name="Oppert B."/>
            <person name="Lorenzen M."/>
            <person name="Brown S."/>
            <person name="Wang L."/>
            <person name="Savard J."/>
            <person name="Tautz D."/>
            <person name="Richards S."/>
            <person name="Weinstock G."/>
            <person name="Gibbs R.A."/>
            <person name="Liu Y."/>
            <person name="Worley K."/>
            <person name="Weinstock G."/>
            <person name="Elsik C.G."/>
            <person name="Reese J.T."/>
            <person name="Elhaik E."/>
            <person name="Landan G."/>
            <person name="Graur D."/>
            <person name="Arensburger P."/>
            <person name="Atkinson P."/>
            <person name="Beeman R.W."/>
            <person name="Beidler J."/>
            <person name="Brown S.J."/>
            <person name="Demuth J.P."/>
            <person name="Drury D.W."/>
            <person name="Du Y.Z."/>
            <person name="Fujiwara H."/>
            <person name="Lorenzen M."/>
            <person name="Maselli V."/>
            <person name="Osanai M."/>
            <person name="Park Y."/>
            <person name="Robertson H.M."/>
            <person name="Tu Z."/>
            <person name="Wang J.J."/>
            <person name="Wang S."/>
            <person name="Richards S."/>
            <person name="Song H."/>
            <person name="Zhang L."/>
            <person name="Sodergren E."/>
            <person name="Werner D."/>
            <person name="Stanke M."/>
            <person name="Morgenstern B."/>
            <person name="Solovyev V."/>
            <person name="Kosarev P."/>
            <person name="Brown G."/>
            <person name="Chen H.C."/>
            <person name="Ermolaeva O."/>
            <person name="Hlavina W."/>
            <person name="Kapustin Y."/>
            <person name="Kiryutin B."/>
            <person name="Kitts P."/>
            <person name="Maglott D."/>
            <person name="Pruitt K."/>
            <person name="Sapojnikov V."/>
            <person name="Souvorov A."/>
            <person name="Mackey A.J."/>
            <person name="Waterhouse R.M."/>
            <person name="Wyder S."/>
            <person name="Zdobnov E.M."/>
            <person name="Zdobnov E.M."/>
            <person name="Wyder S."/>
            <person name="Kriventseva E.V."/>
            <person name="Kadowaki T."/>
            <person name="Bork P."/>
            <person name="Aranda M."/>
            <person name="Bao R."/>
            <person name="Beermann A."/>
            <person name="Berns N."/>
            <person name="Bolognesi R."/>
            <person name="Bonneton F."/>
            <person name="Bopp D."/>
            <person name="Brown S.J."/>
            <person name="Bucher G."/>
            <person name="Butts T."/>
            <person name="Chaumot A."/>
            <person name="Denell R.E."/>
            <person name="Ferrier D.E."/>
            <person name="Friedrich M."/>
            <person name="Gordon C.M."/>
            <person name="Jindra M."/>
            <person name="Klingler M."/>
            <person name="Lan Q."/>
            <person name="Lattorff H.M."/>
            <person name="Laudet V."/>
            <person name="von Levetsow C."/>
            <person name="Liu Z."/>
            <person name="Lutz R."/>
            <person name="Lynch J.A."/>
            <person name="da Fonseca R.N."/>
            <person name="Posnien N."/>
            <person name="Reuter R."/>
            <person name="Roth S."/>
            <person name="Savard J."/>
            <person name="Schinko J.B."/>
            <person name="Schmitt C."/>
            <person name="Schoppmeier M."/>
            <person name="Schroder R."/>
            <person name="Shippy T.D."/>
            <person name="Simonnet F."/>
            <person name="Marques-Souza H."/>
            <person name="Tautz D."/>
            <person name="Tomoyasu Y."/>
            <person name="Trauner J."/>
            <person name="Van der Zee M."/>
            <person name="Vervoort M."/>
            <person name="Wittkopp N."/>
            <person name="Wimmer E.A."/>
            <person name="Yang X."/>
            <person name="Jones A.K."/>
            <person name="Sattelle D.B."/>
            <person name="Ebert P.R."/>
            <person name="Nelson D."/>
            <person name="Scott J.G."/>
            <person name="Beeman R.W."/>
            <person name="Muthukrishnan S."/>
            <person name="Kramer K.J."/>
            <person name="Arakane Y."/>
            <person name="Beeman R.W."/>
            <person name="Zhu Q."/>
            <person name="Hogenkamp D."/>
            <person name="Dixit R."/>
            <person name="Oppert B."/>
            <person name="Jiang H."/>
            <person name="Zou Z."/>
            <person name="Marshall J."/>
            <person name="Elpidina E."/>
            <person name="Vinokurov K."/>
            <person name="Oppert C."/>
            <person name="Zou Z."/>
            <person name="Evans J."/>
            <person name="Lu Z."/>
            <person name="Zhao P."/>
            <person name="Sumathipala N."/>
            <person name="Altincicek B."/>
            <person name="Vilcinskas A."/>
            <person name="Williams M."/>
            <person name="Hultmark D."/>
            <person name="Hetru C."/>
            <person name="Jiang H."/>
            <person name="Grimmelikhuijzen C.J."/>
            <person name="Hauser F."/>
            <person name="Cazzamali G."/>
            <person name="Williamson M."/>
            <person name="Park Y."/>
            <person name="Li B."/>
            <person name="Tanaka Y."/>
            <person name="Predel R."/>
            <person name="Neupert S."/>
            <person name="Schachtner J."/>
            <person name="Verleyen P."/>
            <person name="Raible F."/>
            <person name="Bork P."/>
            <person name="Friedrich M."/>
            <person name="Walden K.K."/>
            <person name="Robertson H.M."/>
            <person name="Angeli S."/>
            <person name="Foret S."/>
            <person name="Bucher G."/>
            <person name="Schuetz S."/>
            <person name="Maleszka R."/>
            <person name="Wimmer E.A."/>
            <person name="Beeman R.W."/>
            <person name="Lorenzen M."/>
            <person name="Tomoyasu Y."/>
            <person name="Miller S.C."/>
            <person name="Grossmann D."/>
            <person name="Bucher G."/>
        </authorList>
    </citation>
    <scope>NUCLEOTIDE SEQUENCE [LARGE SCALE GENOMIC DNA]</scope>
    <source>
        <strain evidence="2 3">Georgia GA2</strain>
    </source>
</reference>
<gene>
    <name evidence="2" type="primary">GLEAN_08564</name>
    <name evidence="2" type="ORF">TcasGA2_TC008564</name>
</gene>
<dbReference type="SUPFAM" id="SSF56672">
    <property type="entry name" value="DNA/RNA polymerases"/>
    <property type="match status" value="1"/>
</dbReference>
<dbReference type="AlphaFoldDB" id="D7EID3"/>
<dbReference type="eggNOG" id="KOG1075">
    <property type="taxonomic scope" value="Eukaryota"/>
</dbReference>
<feature type="domain" description="Reverse transcriptase" evidence="1">
    <location>
        <begin position="174"/>
        <end position="433"/>
    </location>
</feature>
<keyword evidence="2" id="KW-0548">Nucleotidyltransferase</keyword>
<evidence type="ECO:0000259" key="1">
    <source>
        <dbReference type="PROSITE" id="PS50878"/>
    </source>
</evidence>
<name>D7EID3_TRICA</name>
<dbReference type="CDD" id="cd01650">
    <property type="entry name" value="RT_nLTR_like"/>
    <property type="match status" value="1"/>
</dbReference>
<dbReference type="GO" id="GO:0003964">
    <property type="term" value="F:RNA-directed DNA polymerase activity"/>
    <property type="evidence" value="ECO:0007669"/>
    <property type="project" value="UniProtKB-KW"/>
</dbReference>
<protein>
    <submittedName>
        <fullName evidence="2">Putative RNA-directed DNA polymerase from transposon BS-like Protein</fullName>
    </submittedName>
</protein>
<dbReference type="Pfam" id="PF00078">
    <property type="entry name" value="RVT_1"/>
    <property type="match status" value="1"/>
</dbReference>
<sequence length="485" mass="54955">MGLNKQTTDFTSSDNNPKICKKCKTSTFGEKSFEIEALPREKSDNVQAARNIVRFNYRTAIKNAKSKANDNFIKSFKNTSGAMWTVIHSKRRRNINCDITAKDFNVYFTNVAKTVIDKVPKSDCDPSEVSCIQVRDAINDLKHSTSKNWYGFSSDIVKTVNDVILSPLTKLINYCIRTSTFPKCLKKSLLTPVHKKSDKSDINNFRPISLTPIFSKILEKVLVQQFTQHFEDNNLLCPHQFGFRIQRSTVDAITDFTNEIHDCFENAKFAKATFLDLSKAFDCVSHTILVRKMFYYKILLNSCKLLSSYLSDRQQSVNFKNTVSESPVECGVPQGSVLGPLLFLIYVNGFPYCLKNTKVTLFADDTSLLNSGETLDTATANSDQAKLLASKWFSSNQLGLNTTKTVDMLFTLKNCSNIDESFKRSSNILGITMDDKLLWDHQGNTLATKLSKLTFLFRQLVNNISLSTVELHTLPLFSQFFHIVF</sequence>
<organism evidence="2 3">
    <name type="scientific">Tribolium castaneum</name>
    <name type="common">Red flour beetle</name>
    <dbReference type="NCBI Taxonomy" id="7070"/>
    <lineage>
        <taxon>Eukaryota</taxon>
        <taxon>Metazoa</taxon>
        <taxon>Ecdysozoa</taxon>
        <taxon>Arthropoda</taxon>
        <taxon>Hexapoda</taxon>
        <taxon>Insecta</taxon>
        <taxon>Pterygota</taxon>
        <taxon>Neoptera</taxon>
        <taxon>Endopterygota</taxon>
        <taxon>Coleoptera</taxon>
        <taxon>Polyphaga</taxon>
        <taxon>Cucujiformia</taxon>
        <taxon>Tenebrionidae</taxon>
        <taxon>Tenebrionidae incertae sedis</taxon>
        <taxon>Tribolium</taxon>
    </lineage>
</organism>
<dbReference type="PhylomeDB" id="D7EID3"/>
<dbReference type="Proteomes" id="UP000007266">
    <property type="component" value="Linkage group 2"/>
</dbReference>
<keyword evidence="2" id="KW-0695">RNA-directed DNA polymerase</keyword>
<evidence type="ECO:0000313" key="3">
    <source>
        <dbReference type="Proteomes" id="UP000007266"/>
    </source>
</evidence>
<dbReference type="STRING" id="7070.D7EID3"/>
<dbReference type="EMBL" id="KQ971310">
    <property type="protein sequence ID" value="EFA11785.1"/>
    <property type="molecule type" value="Genomic_DNA"/>
</dbReference>
<dbReference type="InterPro" id="IPR000477">
    <property type="entry name" value="RT_dom"/>
</dbReference>
<accession>D7EID3</accession>
<dbReference type="InParanoid" id="D7EID3"/>
<dbReference type="OMA" id="INCDITA"/>
<keyword evidence="3" id="KW-1185">Reference proteome</keyword>
<keyword evidence="2" id="KW-0808">Transferase</keyword>
<proteinExistence type="predicted"/>